<accession>A0AC61RFQ3</accession>
<dbReference type="Proteomes" id="UP000306319">
    <property type="component" value="Unassembled WGS sequence"/>
</dbReference>
<proteinExistence type="predicted"/>
<gene>
    <name evidence="1" type="ORF">E5331_11485</name>
</gene>
<organism evidence="1 2">
    <name type="scientific">Lepagella muris</name>
    <dbReference type="NCBI Taxonomy" id="3032870"/>
    <lineage>
        <taxon>Bacteria</taxon>
        <taxon>Pseudomonadati</taxon>
        <taxon>Bacteroidota</taxon>
        <taxon>Bacteroidia</taxon>
        <taxon>Bacteroidales</taxon>
        <taxon>Muribaculaceae</taxon>
        <taxon>Lepagella</taxon>
    </lineage>
</organism>
<reference evidence="1" key="1">
    <citation type="submission" date="2019-04" db="EMBL/GenBank/DDBJ databases">
        <title>Microbes associate with the intestines of laboratory mice.</title>
        <authorList>
            <person name="Navarre W."/>
            <person name="Wong E."/>
            <person name="Huang K."/>
            <person name="Tropini C."/>
            <person name="Ng K."/>
            <person name="Yu B."/>
        </authorList>
    </citation>
    <scope>NUCLEOTIDE SEQUENCE</scope>
    <source>
        <strain evidence="1">NM04_E33</strain>
    </source>
</reference>
<protein>
    <submittedName>
        <fullName evidence="1">VWA domain-containing protein</fullName>
    </submittedName>
</protein>
<sequence>MMFKHPALLWLFLIYVPLIAWYVWKHRNANPSLGISTISPVAKLPVTWKTVAMHVAFALQLVVIGAMIVALARPQTHDHLRTSRIEGTDIILALDISGSMSAHDFTPSRFAAAKDVASKFVSQRTDDNMGLVVFAGESLSLMPLTNDRAALINAISQVEMGELNDGTAIGDGLTSAINRIASGKAKSKSIILLTDGTNNAGDVPPSTAAQIAKQKGIKVYTIGVGTNGSIQITDPYGFSTTTLETKIDEQSLKEIASLTGGKYFRATDEKMLRQVFEEIDSLEKTVLDVDKFTLTDENFMPWVLLALCAFCAYLLMRYTILRRIP</sequence>
<keyword evidence="2" id="KW-1185">Reference proteome</keyword>
<evidence type="ECO:0000313" key="1">
    <source>
        <dbReference type="EMBL" id="TGY78142.1"/>
    </source>
</evidence>
<evidence type="ECO:0000313" key="2">
    <source>
        <dbReference type="Proteomes" id="UP000306319"/>
    </source>
</evidence>
<dbReference type="EMBL" id="SRYB01000016">
    <property type="protein sequence ID" value="TGY78142.1"/>
    <property type="molecule type" value="Genomic_DNA"/>
</dbReference>
<comment type="caution">
    <text evidence="1">The sequence shown here is derived from an EMBL/GenBank/DDBJ whole genome shotgun (WGS) entry which is preliminary data.</text>
</comment>
<name>A0AC61RFQ3_9BACT</name>